<dbReference type="InterPro" id="IPR015943">
    <property type="entry name" value="WD40/YVTN_repeat-like_dom_sf"/>
</dbReference>
<evidence type="ECO:0000256" key="1">
    <source>
        <dbReference type="ARBA" id="ARBA00022574"/>
    </source>
</evidence>
<dbReference type="InterPro" id="IPR036322">
    <property type="entry name" value="WD40_repeat_dom_sf"/>
</dbReference>
<dbReference type="InterPro" id="IPR019775">
    <property type="entry name" value="WD40_repeat_CS"/>
</dbReference>
<evidence type="ECO:0000256" key="2">
    <source>
        <dbReference type="ARBA" id="ARBA00022737"/>
    </source>
</evidence>
<dbReference type="Gene3D" id="2.130.10.10">
    <property type="entry name" value="YVTN repeat-like/Quinoprotein amine dehydrogenase"/>
    <property type="match status" value="2"/>
</dbReference>
<evidence type="ECO:0000256" key="3">
    <source>
        <dbReference type="ARBA" id="ARBA00038415"/>
    </source>
</evidence>
<dbReference type="Pfam" id="PF00400">
    <property type="entry name" value="WD40"/>
    <property type="match status" value="3"/>
</dbReference>
<protein>
    <recommendedName>
        <fullName evidence="4">Mitochondrial division protein 1</fullName>
    </recommendedName>
</protein>
<evidence type="ECO:0000256" key="5">
    <source>
        <dbReference type="ARBA" id="ARBA00043913"/>
    </source>
</evidence>
<dbReference type="EMBL" id="ML987208">
    <property type="protein sequence ID" value="KAF2242394.1"/>
    <property type="molecule type" value="Genomic_DNA"/>
</dbReference>
<feature type="repeat" description="WD" evidence="6">
    <location>
        <begin position="105"/>
        <end position="146"/>
    </location>
</feature>
<dbReference type="Proteomes" id="UP000800094">
    <property type="component" value="Unassembled WGS sequence"/>
</dbReference>
<dbReference type="PROSITE" id="PS50082">
    <property type="entry name" value="WD_REPEATS_2"/>
    <property type="match status" value="4"/>
</dbReference>
<gene>
    <name evidence="7" type="ORF">BU26DRAFT_524517</name>
</gene>
<dbReference type="PANTHER" id="PTHR22847:SF637">
    <property type="entry name" value="WD REPEAT DOMAIN 5B"/>
    <property type="match status" value="1"/>
</dbReference>
<evidence type="ECO:0000256" key="4">
    <source>
        <dbReference type="ARBA" id="ARBA00039789"/>
    </source>
</evidence>
<evidence type="ECO:0000256" key="6">
    <source>
        <dbReference type="PROSITE-ProRule" id="PRU00221"/>
    </source>
</evidence>
<accession>A0A6A6HW19</accession>
<keyword evidence="8" id="KW-1185">Reference proteome</keyword>
<proteinExistence type="inferred from homology"/>
<evidence type="ECO:0000313" key="8">
    <source>
        <dbReference type="Proteomes" id="UP000800094"/>
    </source>
</evidence>
<dbReference type="InterPro" id="IPR001680">
    <property type="entry name" value="WD40_rpt"/>
</dbReference>
<dbReference type="PROSITE" id="PS50294">
    <property type="entry name" value="WD_REPEATS_REGION"/>
    <property type="match status" value="2"/>
</dbReference>
<evidence type="ECO:0000313" key="7">
    <source>
        <dbReference type="EMBL" id="KAF2242394.1"/>
    </source>
</evidence>
<feature type="repeat" description="WD" evidence="6">
    <location>
        <begin position="155"/>
        <end position="196"/>
    </location>
</feature>
<dbReference type="PANTHER" id="PTHR22847">
    <property type="entry name" value="WD40 REPEAT PROTEIN"/>
    <property type="match status" value="1"/>
</dbReference>
<feature type="repeat" description="WD" evidence="6">
    <location>
        <begin position="62"/>
        <end position="103"/>
    </location>
</feature>
<reference evidence="7" key="1">
    <citation type="journal article" date="2020" name="Stud. Mycol.">
        <title>101 Dothideomycetes genomes: a test case for predicting lifestyles and emergence of pathogens.</title>
        <authorList>
            <person name="Haridas S."/>
            <person name="Albert R."/>
            <person name="Binder M."/>
            <person name="Bloem J."/>
            <person name="Labutti K."/>
            <person name="Salamov A."/>
            <person name="Andreopoulos B."/>
            <person name="Baker S."/>
            <person name="Barry K."/>
            <person name="Bills G."/>
            <person name="Bluhm B."/>
            <person name="Cannon C."/>
            <person name="Castanera R."/>
            <person name="Culley D."/>
            <person name="Daum C."/>
            <person name="Ezra D."/>
            <person name="Gonzalez J."/>
            <person name="Henrissat B."/>
            <person name="Kuo A."/>
            <person name="Liang C."/>
            <person name="Lipzen A."/>
            <person name="Lutzoni F."/>
            <person name="Magnuson J."/>
            <person name="Mondo S."/>
            <person name="Nolan M."/>
            <person name="Ohm R."/>
            <person name="Pangilinan J."/>
            <person name="Park H.-J."/>
            <person name="Ramirez L."/>
            <person name="Alfaro M."/>
            <person name="Sun H."/>
            <person name="Tritt A."/>
            <person name="Yoshinaga Y."/>
            <person name="Zwiers L.-H."/>
            <person name="Turgeon B."/>
            <person name="Goodwin S."/>
            <person name="Spatafora J."/>
            <person name="Crous P."/>
            <person name="Grigoriev I."/>
        </authorList>
    </citation>
    <scope>NUCLEOTIDE SEQUENCE</scope>
    <source>
        <strain evidence="7">CBS 122368</strain>
    </source>
</reference>
<comment type="similarity">
    <text evidence="3">Belongs to the WD repeat MDV1/CAF4 family.</text>
</comment>
<dbReference type="SUPFAM" id="SSF50978">
    <property type="entry name" value="WD40 repeat-like"/>
    <property type="match status" value="1"/>
</dbReference>
<dbReference type="PROSITE" id="PS00678">
    <property type="entry name" value="WD_REPEATS_1"/>
    <property type="match status" value="1"/>
</dbReference>
<keyword evidence="1 6" id="KW-0853">WD repeat</keyword>
<dbReference type="SMART" id="SM00320">
    <property type="entry name" value="WD40"/>
    <property type="match status" value="6"/>
</dbReference>
<sequence>MEAQSSSVDQPTLIPEFNNNAELHDRYIYALASTSSSIISSGKGGSIQMWSKSTLQPLCNPLSYHQGTVTALGVSETAGLVFSGDTKGHLAVWSLASGQLIQGIAQAHDDTVLKLAVSGDGEYILSTSRDRSVKVWHRNAGASDRRIEFELKAELAGHQGAVLSALVTSDCKRAVSISGDKVLKIWNLETSQTEKTFRLASGVGKLQFIEGERKMLAACSDSRVRIYSLENGEEEACLNGHTNVVKAAHMIPGINTRASGETIISASYDGTVRMWKRGGEGQGKWRTVRILSFKHAIGEPDFNPQSGRIFDMVVDEKEEYVYACGQSSRIVRWHL</sequence>
<feature type="repeat" description="WD" evidence="6">
    <location>
        <begin position="238"/>
        <end position="276"/>
    </location>
</feature>
<dbReference type="OrthoDB" id="19711at2759"/>
<keyword evidence="2" id="KW-0677">Repeat</keyword>
<comment type="function">
    <text evidence="5">Involved in mitochondrial fission. Acts as an adapter protein required to form mitochondrial fission complexes. Formation of these complexes is required to promote constriction and fission of the mitochondrial compartment at a late step in mitochondrial division.</text>
</comment>
<name>A0A6A6HW19_9PLEO</name>
<dbReference type="GO" id="GO:1990234">
    <property type="term" value="C:transferase complex"/>
    <property type="evidence" value="ECO:0007669"/>
    <property type="project" value="UniProtKB-ARBA"/>
</dbReference>
<dbReference type="RefSeq" id="XP_033677398.1">
    <property type="nucleotide sequence ID" value="XM_033830301.1"/>
</dbReference>
<dbReference type="AlphaFoldDB" id="A0A6A6HW19"/>
<organism evidence="7 8">
    <name type="scientific">Trematosphaeria pertusa</name>
    <dbReference type="NCBI Taxonomy" id="390896"/>
    <lineage>
        <taxon>Eukaryota</taxon>
        <taxon>Fungi</taxon>
        <taxon>Dikarya</taxon>
        <taxon>Ascomycota</taxon>
        <taxon>Pezizomycotina</taxon>
        <taxon>Dothideomycetes</taxon>
        <taxon>Pleosporomycetidae</taxon>
        <taxon>Pleosporales</taxon>
        <taxon>Massarineae</taxon>
        <taxon>Trematosphaeriaceae</taxon>
        <taxon>Trematosphaeria</taxon>
    </lineage>
</organism>
<dbReference type="GeneID" id="54583631"/>